<evidence type="ECO:0000259" key="1">
    <source>
        <dbReference type="Pfam" id="PF03625"/>
    </source>
</evidence>
<evidence type="ECO:0000313" key="3">
    <source>
        <dbReference type="Proteomes" id="UP000444980"/>
    </source>
</evidence>
<dbReference type="InterPro" id="IPR035923">
    <property type="entry name" value="TT1751-like_sf"/>
</dbReference>
<dbReference type="Gene3D" id="3.30.310.70">
    <property type="entry name" value="TT1751-like domain"/>
    <property type="match status" value="1"/>
</dbReference>
<dbReference type="InterPro" id="IPR016796">
    <property type="entry name" value="UCP021774"/>
</dbReference>
<dbReference type="Pfam" id="PF03625">
    <property type="entry name" value="DUF302"/>
    <property type="match status" value="1"/>
</dbReference>
<dbReference type="PANTHER" id="PTHR38342:SF1">
    <property type="entry name" value="SLR5037 PROTEIN"/>
    <property type="match status" value="1"/>
</dbReference>
<protein>
    <submittedName>
        <fullName evidence="2">ABC transporter ATP-binding protein</fullName>
    </submittedName>
</protein>
<name>A0A7M3SVJ7_9ACTN</name>
<dbReference type="CDD" id="cd14797">
    <property type="entry name" value="DUF302"/>
    <property type="match status" value="1"/>
</dbReference>
<comment type="caution">
    <text evidence="2">The sequence shown here is derived from an EMBL/GenBank/DDBJ whole genome shotgun (WGS) entry which is preliminary data.</text>
</comment>
<dbReference type="PANTHER" id="PTHR38342">
    <property type="entry name" value="SLR5037 PROTEIN"/>
    <property type="match status" value="1"/>
</dbReference>
<dbReference type="GO" id="GO:0005524">
    <property type="term" value="F:ATP binding"/>
    <property type="evidence" value="ECO:0007669"/>
    <property type="project" value="UniProtKB-KW"/>
</dbReference>
<organism evidence="2 3">
    <name type="scientific">Gordonia crocea</name>
    <dbReference type="NCBI Taxonomy" id="589162"/>
    <lineage>
        <taxon>Bacteria</taxon>
        <taxon>Bacillati</taxon>
        <taxon>Actinomycetota</taxon>
        <taxon>Actinomycetes</taxon>
        <taxon>Mycobacteriales</taxon>
        <taxon>Gordoniaceae</taxon>
        <taxon>Gordonia</taxon>
    </lineage>
</organism>
<keyword evidence="3" id="KW-1185">Reference proteome</keyword>
<dbReference type="Proteomes" id="UP000444980">
    <property type="component" value="Unassembled WGS sequence"/>
</dbReference>
<keyword evidence="2" id="KW-0547">Nucleotide-binding</keyword>
<dbReference type="RefSeq" id="WP_161926107.1">
    <property type="nucleotide sequence ID" value="NZ_BJOU01000001.1"/>
</dbReference>
<dbReference type="PIRSF" id="PIRSF021774">
    <property type="entry name" value="UCP021774"/>
    <property type="match status" value="1"/>
</dbReference>
<proteinExistence type="predicted"/>
<reference evidence="3" key="1">
    <citation type="submission" date="2019-06" db="EMBL/GenBank/DDBJ databases">
        <title>Gordonia isolated from sludge of a wastewater treatment plant.</title>
        <authorList>
            <person name="Tamura T."/>
            <person name="Aoyama K."/>
            <person name="Kang Y."/>
            <person name="Saito S."/>
            <person name="Akiyama N."/>
            <person name="Yazawa K."/>
            <person name="Gonoi T."/>
            <person name="Mikami Y."/>
        </authorList>
    </citation>
    <scope>NUCLEOTIDE SEQUENCE [LARGE SCALE GENOMIC DNA]</scope>
    <source>
        <strain evidence="3">NBRC 107697</strain>
    </source>
</reference>
<sequence length="134" mass="13936">MTFTITADLPLPYDEAVARTRTGLADAGFGILTEIDIKATLKKKLDVDVEPKIILGACQPAFAHAALQADPRVAAIMPCNVVVSADGDNASRIEILDPGAMETFTGTAELGPIAAQARTRLTDMLDALTAGAVA</sequence>
<accession>A0A7M3SVJ7</accession>
<dbReference type="EMBL" id="BJOU01000001">
    <property type="protein sequence ID" value="GED96671.1"/>
    <property type="molecule type" value="Genomic_DNA"/>
</dbReference>
<dbReference type="InterPro" id="IPR005180">
    <property type="entry name" value="DUF302"/>
</dbReference>
<keyword evidence="2" id="KW-0067">ATP-binding</keyword>
<dbReference type="SUPFAM" id="SSF103247">
    <property type="entry name" value="TT1751-like"/>
    <property type="match status" value="1"/>
</dbReference>
<dbReference type="AlphaFoldDB" id="A0A7M3SVJ7"/>
<evidence type="ECO:0000313" key="2">
    <source>
        <dbReference type="EMBL" id="GED96671.1"/>
    </source>
</evidence>
<feature type="domain" description="DUF302" evidence="1">
    <location>
        <begin position="35"/>
        <end position="98"/>
    </location>
</feature>
<gene>
    <name evidence="2" type="ORF">nbrc107697_07100</name>
</gene>
<dbReference type="OrthoDB" id="9791067at2"/>